<feature type="transmembrane region" description="Helical" evidence="1">
    <location>
        <begin position="44"/>
        <end position="67"/>
    </location>
</feature>
<comment type="caution">
    <text evidence="2">The sequence shown here is derived from an EMBL/GenBank/DDBJ whole genome shotgun (WGS) entry which is preliminary data.</text>
</comment>
<protein>
    <submittedName>
        <fullName evidence="2">Uncharacterized protein</fullName>
    </submittedName>
</protein>
<name>A0A4Q0PCW2_9FLAO</name>
<dbReference type="RefSeq" id="WP_128756354.1">
    <property type="nucleotide sequence ID" value="NZ_QOVM01000001.1"/>
</dbReference>
<sequence>MDINISSERLAHILNNPSLLTMDFLELFSFLMGLIYWKKFSKTPIIWFILFLGYNFINEMVSAFVYVTKLVDMNFVFYNIRYFICFTVYYGLYYKFLKNTTYKRATILLGAIWGIIYLSFIFNSDFLSEKPILAAVTGDFFLIVIILFYLVETINNTDLSKIQDSILIFISVGLLVSSVIQLPVVIMTYVGWAKITDASNSFNTFFSIVRNASFWAYCVMYVIFAYGFYRAKRPQFVKNIKLG</sequence>
<dbReference type="AlphaFoldDB" id="A0A4Q0PCW2"/>
<keyword evidence="1" id="KW-1133">Transmembrane helix</keyword>
<feature type="transmembrane region" description="Helical" evidence="1">
    <location>
        <begin position="166"/>
        <end position="192"/>
    </location>
</feature>
<dbReference type="Proteomes" id="UP000289238">
    <property type="component" value="Unassembled WGS sequence"/>
</dbReference>
<reference evidence="2 3" key="1">
    <citation type="submission" date="2018-07" db="EMBL/GenBank/DDBJ databases">
        <title>Leeuwenhoekiella genomics.</title>
        <authorList>
            <person name="Tahon G."/>
            <person name="Willems A."/>
        </authorList>
    </citation>
    <scope>NUCLEOTIDE SEQUENCE [LARGE SCALE GENOMIC DNA]</scope>
    <source>
        <strain evidence="2 3">LMG 22550</strain>
    </source>
</reference>
<gene>
    <name evidence="2" type="ORF">DSM00_417</name>
</gene>
<evidence type="ECO:0000313" key="3">
    <source>
        <dbReference type="Proteomes" id="UP000289238"/>
    </source>
</evidence>
<feature type="transmembrane region" description="Helical" evidence="1">
    <location>
        <begin position="20"/>
        <end position="37"/>
    </location>
</feature>
<dbReference type="EMBL" id="QOVM01000001">
    <property type="protein sequence ID" value="RXG24627.1"/>
    <property type="molecule type" value="Genomic_DNA"/>
</dbReference>
<feature type="transmembrane region" description="Helical" evidence="1">
    <location>
        <begin position="73"/>
        <end position="93"/>
    </location>
</feature>
<keyword evidence="1" id="KW-0812">Transmembrane</keyword>
<dbReference type="OrthoDB" id="1452325at2"/>
<evidence type="ECO:0000313" key="2">
    <source>
        <dbReference type="EMBL" id="RXG24627.1"/>
    </source>
</evidence>
<keyword evidence="1" id="KW-0472">Membrane</keyword>
<feature type="transmembrane region" description="Helical" evidence="1">
    <location>
        <begin position="132"/>
        <end position="154"/>
    </location>
</feature>
<feature type="transmembrane region" description="Helical" evidence="1">
    <location>
        <begin position="212"/>
        <end position="229"/>
    </location>
</feature>
<accession>A0A4Q0PCW2</accession>
<keyword evidence="3" id="KW-1185">Reference proteome</keyword>
<organism evidence="2 3">
    <name type="scientific">Leeuwenhoekiella aequorea</name>
    <dbReference type="NCBI Taxonomy" id="283736"/>
    <lineage>
        <taxon>Bacteria</taxon>
        <taxon>Pseudomonadati</taxon>
        <taxon>Bacteroidota</taxon>
        <taxon>Flavobacteriia</taxon>
        <taxon>Flavobacteriales</taxon>
        <taxon>Flavobacteriaceae</taxon>
        <taxon>Leeuwenhoekiella</taxon>
    </lineage>
</organism>
<feature type="transmembrane region" description="Helical" evidence="1">
    <location>
        <begin position="105"/>
        <end position="126"/>
    </location>
</feature>
<evidence type="ECO:0000256" key="1">
    <source>
        <dbReference type="SAM" id="Phobius"/>
    </source>
</evidence>
<proteinExistence type="predicted"/>